<dbReference type="PANTHER" id="PTHR43735">
    <property type="entry name" value="APOPTOSIS-INDUCING FACTOR 1"/>
    <property type="match status" value="1"/>
</dbReference>
<dbReference type="PANTHER" id="PTHR43735:SF11">
    <property type="entry name" value="HYPOTHETICAL OXIDOREDUCTASE (EUROFUNG)"/>
    <property type="match status" value="1"/>
</dbReference>
<organism evidence="2 3">
    <name type="scientific">Pseudallescheria apiosperma</name>
    <name type="common">Scedosporium apiospermum</name>
    <dbReference type="NCBI Taxonomy" id="563466"/>
    <lineage>
        <taxon>Eukaryota</taxon>
        <taxon>Fungi</taxon>
        <taxon>Dikarya</taxon>
        <taxon>Ascomycota</taxon>
        <taxon>Pezizomycotina</taxon>
        <taxon>Sordariomycetes</taxon>
        <taxon>Hypocreomycetidae</taxon>
        <taxon>Microascales</taxon>
        <taxon>Microascaceae</taxon>
        <taxon>Scedosporium</taxon>
    </lineage>
</organism>
<dbReference type="OrthoDB" id="202203at2759"/>
<protein>
    <recommendedName>
        <fullName evidence="1">FAD/NAD(P)-binding domain-containing protein</fullName>
    </recommendedName>
</protein>
<dbReference type="InterPro" id="IPR036188">
    <property type="entry name" value="FAD/NAD-bd_sf"/>
</dbReference>
<dbReference type="Proteomes" id="UP000028545">
    <property type="component" value="Unassembled WGS sequence"/>
</dbReference>
<feature type="domain" description="FAD/NAD(P)-binding" evidence="1">
    <location>
        <begin position="55"/>
        <end position="340"/>
    </location>
</feature>
<gene>
    <name evidence="2" type="ORF">SAPIO_CDS4566</name>
</gene>
<sequence length="445" mass="47979">MKAINKAVLVCKLFGYILRVYVSFFTRNTKPHRLASDAPSAGADADVESKAPKRNIVVVGAGFAGYHAARIIACDLPADSPFEVVVIEPNSHFNFTWVLPRFCVVENHEDKAFIPYGPYLNGARATWVQGKVASVDKESVTLGSGEVIPYEYLVIATGSGADDSLPSRVGETSKIKGVKLMQAMQQRIKASKKLVVVGGGAAGVELATDAKSLYPEKSVTLIHSRSSVLHRFGPEMQAAGMKALTDLGIEVILNDRLIGQDEATGVATLKSGKTVEYDYVVNCTGQKPNSQIIANISKDTITEGGYVRTKPTLQIDDDSLPNVFVCGDLAGHGEKNPNARSAMRKAMIAADNVVLATQGKELKHTYAPFWADAVIKLTLGMDRSVTHFGDHKTEIAFYAKEKDPALMSAQAWRNMGAVPFEDPEFTEAIKAKEAATTTDTTPVAE</sequence>
<dbReference type="PRINTS" id="PR00469">
    <property type="entry name" value="PNDRDTASEII"/>
</dbReference>
<dbReference type="InterPro" id="IPR023753">
    <property type="entry name" value="FAD/NAD-binding_dom"/>
</dbReference>
<dbReference type="SUPFAM" id="SSF51905">
    <property type="entry name" value="FAD/NAD(P)-binding domain"/>
    <property type="match status" value="1"/>
</dbReference>
<dbReference type="GeneID" id="27723638"/>
<evidence type="ECO:0000313" key="3">
    <source>
        <dbReference type="Proteomes" id="UP000028545"/>
    </source>
</evidence>
<keyword evidence="3" id="KW-1185">Reference proteome</keyword>
<evidence type="ECO:0000259" key="1">
    <source>
        <dbReference type="Pfam" id="PF07992"/>
    </source>
</evidence>
<dbReference type="GO" id="GO:0005737">
    <property type="term" value="C:cytoplasm"/>
    <property type="evidence" value="ECO:0007669"/>
    <property type="project" value="TreeGrafter"/>
</dbReference>
<evidence type="ECO:0000313" key="2">
    <source>
        <dbReference type="EMBL" id="KEZ43396.1"/>
    </source>
</evidence>
<dbReference type="GO" id="GO:0004174">
    <property type="term" value="F:electron-transferring-flavoprotein dehydrogenase activity"/>
    <property type="evidence" value="ECO:0007669"/>
    <property type="project" value="TreeGrafter"/>
</dbReference>
<dbReference type="Pfam" id="PF07992">
    <property type="entry name" value="Pyr_redox_2"/>
    <property type="match status" value="1"/>
</dbReference>
<dbReference type="RefSeq" id="XP_016643195.1">
    <property type="nucleotide sequence ID" value="XM_016787086.1"/>
</dbReference>
<dbReference type="VEuPathDB" id="FungiDB:SAPIO_CDS4566"/>
<dbReference type="PRINTS" id="PR00368">
    <property type="entry name" value="FADPNR"/>
</dbReference>
<dbReference type="HOGENOM" id="CLU_019845_0_0_1"/>
<dbReference type="OMA" id="RENYYHI"/>
<dbReference type="GO" id="GO:0050660">
    <property type="term" value="F:flavin adenine dinucleotide binding"/>
    <property type="evidence" value="ECO:0007669"/>
    <property type="project" value="TreeGrafter"/>
</dbReference>
<dbReference type="AlphaFoldDB" id="A0A084G7T4"/>
<reference evidence="2 3" key="1">
    <citation type="journal article" date="2014" name="Genome Announc.">
        <title>Draft genome sequence of the pathogenic fungus Scedosporium apiospermum.</title>
        <authorList>
            <person name="Vandeputte P."/>
            <person name="Ghamrawi S."/>
            <person name="Rechenmann M."/>
            <person name="Iltis A."/>
            <person name="Giraud S."/>
            <person name="Fleury M."/>
            <person name="Thornton C."/>
            <person name="Delhaes L."/>
            <person name="Meyer W."/>
            <person name="Papon N."/>
            <person name="Bouchara J.P."/>
        </authorList>
    </citation>
    <scope>NUCLEOTIDE SEQUENCE [LARGE SCALE GENOMIC DNA]</scope>
    <source>
        <strain evidence="2 3">IHEM 14462</strain>
    </source>
</reference>
<dbReference type="Gene3D" id="3.50.50.100">
    <property type="match status" value="1"/>
</dbReference>
<comment type="caution">
    <text evidence="2">The sequence shown here is derived from an EMBL/GenBank/DDBJ whole genome shotgun (WGS) entry which is preliminary data.</text>
</comment>
<name>A0A084G7T4_PSEDA</name>
<dbReference type="KEGG" id="sapo:SAPIO_CDS4566"/>
<proteinExistence type="predicted"/>
<dbReference type="EMBL" id="JOWA01000093">
    <property type="protein sequence ID" value="KEZ43396.1"/>
    <property type="molecule type" value="Genomic_DNA"/>
</dbReference>
<accession>A0A084G7T4</accession>